<evidence type="ECO:0000259" key="2">
    <source>
        <dbReference type="Pfam" id="PF18893"/>
    </source>
</evidence>
<keyword evidence="1" id="KW-0812">Transmembrane</keyword>
<keyword evidence="1" id="KW-0472">Membrane</keyword>
<evidence type="ECO:0000313" key="3">
    <source>
        <dbReference type="EMBL" id="ADI02442.1"/>
    </source>
</evidence>
<dbReference type="Pfam" id="PF18893">
    <property type="entry name" value="DUF5652"/>
    <property type="match status" value="1"/>
</dbReference>
<organism evidence="3 4">
    <name type="scientific">Syntrophothermus lipocalidus (strain DSM 12680 / TGB-C1)</name>
    <dbReference type="NCBI Taxonomy" id="643648"/>
    <lineage>
        <taxon>Bacteria</taxon>
        <taxon>Bacillati</taxon>
        <taxon>Bacillota</taxon>
        <taxon>Clostridia</taxon>
        <taxon>Eubacteriales</taxon>
        <taxon>Syntrophomonadaceae</taxon>
        <taxon>Syntrophothermus</taxon>
    </lineage>
</organism>
<name>D7CP07_SYNLT</name>
<proteinExistence type="predicted"/>
<evidence type="ECO:0000313" key="4">
    <source>
        <dbReference type="Proteomes" id="UP000000378"/>
    </source>
</evidence>
<feature type="transmembrane region" description="Helical" evidence="1">
    <location>
        <begin position="41"/>
        <end position="63"/>
    </location>
</feature>
<dbReference type="InterPro" id="IPR043712">
    <property type="entry name" value="DUF5652"/>
</dbReference>
<keyword evidence="1" id="KW-1133">Transmembrane helix</keyword>
<reference evidence="3 4" key="2">
    <citation type="journal article" date="2010" name="Stand. Genomic Sci.">
        <title>Complete genome sequence of Syntrophothermus lipocalidus type strain (TGB-C1).</title>
        <authorList>
            <person name="Djao O.D."/>
            <person name="Zhang X."/>
            <person name="Lucas S."/>
            <person name="Lapidus A."/>
            <person name="Del Rio T.G."/>
            <person name="Nolan M."/>
            <person name="Tice H."/>
            <person name="Cheng J.F."/>
            <person name="Han C."/>
            <person name="Tapia R."/>
            <person name="Goodwin L."/>
            <person name="Pitluck S."/>
            <person name="Liolios K."/>
            <person name="Ivanova N."/>
            <person name="Mavromatis K."/>
            <person name="Mikhailova N."/>
            <person name="Ovchinnikova G."/>
            <person name="Pati A."/>
            <person name="Brambilla E."/>
            <person name="Chen A."/>
            <person name="Palaniappan K."/>
            <person name="Land M."/>
            <person name="Hauser L."/>
            <person name="Chang Y.J."/>
            <person name="Jeffries C.D."/>
            <person name="Rohde M."/>
            <person name="Sikorski J."/>
            <person name="Spring S."/>
            <person name="Goker M."/>
            <person name="Detter J.C."/>
            <person name="Woyke T."/>
            <person name="Bristow J."/>
            <person name="Eisen J.A."/>
            <person name="Markowitz V."/>
            <person name="Hugenholtz P."/>
            <person name="Kyrpides N.C."/>
            <person name="Klenk H.P."/>
        </authorList>
    </citation>
    <scope>NUCLEOTIDE SEQUENCE [LARGE SCALE GENOMIC DNA]</scope>
    <source>
        <strain evidence="4">DSM 12680 / TGB-C1</strain>
    </source>
</reference>
<dbReference type="eggNOG" id="ENOG50336YP">
    <property type="taxonomic scope" value="Bacteria"/>
</dbReference>
<keyword evidence="4" id="KW-1185">Reference proteome</keyword>
<dbReference type="EMBL" id="CP002048">
    <property type="protein sequence ID" value="ADI02442.1"/>
    <property type="molecule type" value="Genomic_DNA"/>
</dbReference>
<feature type="transmembrane region" description="Helical" evidence="1">
    <location>
        <begin position="15"/>
        <end position="35"/>
    </location>
</feature>
<dbReference type="AlphaFoldDB" id="D7CP07"/>
<dbReference type="HOGENOM" id="CLU_199495_0_0_9"/>
<gene>
    <name evidence="3" type="ordered locus">Slip_1684</name>
</gene>
<sequence>MFLNSVAQYIAEHQAVLWAVIVWSVVWKGIALWHAARGRQLAWYIALLVLNTVGVLEIIYLLFFRRKESEFLR</sequence>
<dbReference type="RefSeq" id="WP_013175844.1">
    <property type="nucleotide sequence ID" value="NC_014220.1"/>
</dbReference>
<dbReference type="KEGG" id="slp:Slip_1684"/>
<feature type="domain" description="DUF5652" evidence="2">
    <location>
        <begin position="5"/>
        <end position="70"/>
    </location>
</feature>
<dbReference type="OrthoDB" id="5119798at2"/>
<protein>
    <recommendedName>
        <fullName evidence="2">DUF5652 domain-containing protein</fullName>
    </recommendedName>
</protein>
<accession>D7CP07</accession>
<dbReference type="Proteomes" id="UP000000378">
    <property type="component" value="Chromosome"/>
</dbReference>
<reference evidence="4" key="1">
    <citation type="journal article" date="2010" name="Stand. Genomic Sci.">
        <title>Complete genome sequence of Syntrophothermus lipocalidus type strain (TGB-C1T).</title>
        <authorList>
            <consortium name="US DOE Joint Genome Institute (JGI-PGF)"/>
            <person name="Djao O."/>
            <person name="Zhang X."/>
            <person name="Lucas S."/>
            <person name="Lapidus A."/>
            <person name="Glavina Del Rio T."/>
            <person name="Nolan M."/>
            <person name="Tice H."/>
            <person name="Cheng J."/>
            <person name="Han C."/>
            <person name="Tapia R."/>
            <person name="Goodwin L."/>
            <person name="Pitluck S."/>
            <person name="Liolios K."/>
            <person name="Ivanova N."/>
            <person name="Mavromatis K."/>
            <person name="Mikhailova N."/>
            <person name="Ovchinnikova G."/>
            <person name="Pati A."/>
            <person name="Brambilla E."/>
            <person name="Chen A."/>
            <person name="Palaniappan K."/>
            <person name="Land M."/>
            <person name="Hauser L."/>
            <person name="Chang Y."/>
            <person name="Jeffries C."/>
            <person name="Rohde M."/>
            <person name="Sikorski J."/>
            <person name="Spring S."/>
            <person name="Goker M."/>
            <person name="Detter J."/>
            <person name="Woyke T."/>
            <person name="Bristow J."/>
            <person name="Eisen J."/>
            <person name="Markowitz V."/>
            <person name="Hugenholtz P."/>
            <person name="Kyrpides N."/>
            <person name="Klenk H."/>
        </authorList>
    </citation>
    <scope>NUCLEOTIDE SEQUENCE [LARGE SCALE GENOMIC DNA]</scope>
    <source>
        <strain evidence="4">DSM 12680 / TGB-C1</strain>
    </source>
</reference>
<evidence type="ECO:0000256" key="1">
    <source>
        <dbReference type="SAM" id="Phobius"/>
    </source>
</evidence>